<proteinExistence type="predicted"/>
<dbReference type="AlphaFoldDB" id="A0A6N9Z7X5"/>
<evidence type="ECO:0000256" key="1">
    <source>
        <dbReference type="SAM" id="Phobius"/>
    </source>
</evidence>
<protein>
    <submittedName>
        <fullName evidence="2">Uncharacterized protein</fullName>
    </submittedName>
</protein>
<feature type="transmembrane region" description="Helical" evidence="1">
    <location>
        <begin position="6"/>
        <end position="26"/>
    </location>
</feature>
<keyword evidence="3" id="KW-1185">Reference proteome</keyword>
<keyword evidence="1" id="KW-0472">Membrane</keyword>
<keyword evidence="1" id="KW-0812">Transmembrane</keyword>
<organism evidence="2 3">
    <name type="scientific">Bifidobacterium aerophilum</name>
    <dbReference type="NCBI Taxonomy" id="1798155"/>
    <lineage>
        <taxon>Bacteria</taxon>
        <taxon>Bacillati</taxon>
        <taxon>Actinomycetota</taxon>
        <taxon>Actinomycetes</taxon>
        <taxon>Bifidobacteriales</taxon>
        <taxon>Bifidobacteriaceae</taxon>
        <taxon>Bifidobacterium</taxon>
    </lineage>
</organism>
<reference evidence="2 3" key="1">
    <citation type="submission" date="2019-10" db="EMBL/GenBank/DDBJ databases">
        <title>Bifidobacterium from non-human primates.</title>
        <authorList>
            <person name="Modesto M."/>
        </authorList>
    </citation>
    <scope>NUCLEOTIDE SEQUENCE [LARGE SCALE GENOMIC DNA]</scope>
    <source>
        <strain evidence="2 3">TRE17</strain>
    </source>
</reference>
<feature type="transmembrane region" description="Helical" evidence="1">
    <location>
        <begin position="47"/>
        <end position="64"/>
    </location>
</feature>
<keyword evidence="1" id="KW-1133">Transmembrane helix</keyword>
<dbReference type="RefSeq" id="WP_163232808.1">
    <property type="nucleotide sequence ID" value="NZ_WHZW01000029.1"/>
</dbReference>
<accession>A0A6N9Z7X5</accession>
<sequence length="72" mass="7950">MRSFMILPLLNACFWLAVGVAVRWLIPAMLMSFHRFRLAGLLGPDQWGAILSALFLPILIPMLPGGSVDIRG</sequence>
<comment type="caution">
    <text evidence="2">The sequence shown here is derived from an EMBL/GenBank/DDBJ whole genome shotgun (WGS) entry which is preliminary data.</text>
</comment>
<name>A0A6N9Z7X5_9BIFI</name>
<gene>
    <name evidence="2" type="ORF">GFD25_10965</name>
</gene>
<evidence type="ECO:0000313" key="3">
    <source>
        <dbReference type="Proteomes" id="UP000469194"/>
    </source>
</evidence>
<evidence type="ECO:0000313" key="2">
    <source>
        <dbReference type="EMBL" id="NEG90490.1"/>
    </source>
</evidence>
<dbReference type="Proteomes" id="UP000469194">
    <property type="component" value="Unassembled WGS sequence"/>
</dbReference>
<dbReference type="EMBL" id="WHZW01000029">
    <property type="protein sequence ID" value="NEG90490.1"/>
    <property type="molecule type" value="Genomic_DNA"/>
</dbReference>